<dbReference type="EMBL" id="OU900103">
    <property type="protein sequence ID" value="CAG9855034.1"/>
    <property type="molecule type" value="Genomic_DNA"/>
</dbReference>
<feature type="coiled-coil region" evidence="2">
    <location>
        <begin position="246"/>
        <end position="357"/>
    </location>
</feature>
<keyword evidence="2" id="KW-0175">Coiled coil</keyword>
<evidence type="ECO:0000313" key="5">
    <source>
        <dbReference type="Proteomes" id="UP001153712"/>
    </source>
</evidence>
<sequence>MESNPKGKVPVPTENASSGSSNDHNDENRVPPTTGAIKKKREEKRSKRDQRSWDNLIKSLSNLPDSEKFDIIKEKYSDLYNEYRTTVTSLKTCEKTIKNIQREKEHIQAELSKNILSRCKLENLARELQKQNKEIKEENYNKLKEEEEKRREVASNFSEKLNTLTQLMDENNDKSIRLRDENINMTTKLTELYNQFQEREAQMGNMNKQMELQKKLSENLLKKVEFEFEAQREIWKKERTLLVANFQKSDETNKVLQEKVKSMQQQLESYQKQYTVFETTMKRSNKVFDSVKDEMTKMQKANAILERDRNEWHGRWKGSTQKCLQLTEMNQTTSNDLKITQKKVEALEKLCRTLQTERAYYLQQLKAHNITTDTPVEEDAGSKECVEGAPVSNLNNQSDAPGGECSGDSSKSELSKDEVQVSVALSEPELNIVEKLEVECVPSIASTTAHEVDSECSETISNSTSHSNDLVQESSSIVQESSPIVSVPPTDSEACLPNKEEKTE</sequence>
<dbReference type="InterPro" id="IPR026183">
    <property type="entry name" value="Taxilin_fam"/>
</dbReference>
<evidence type="ECO:0008006" key="6">
    <source>
        <dbReference type="Google" id="ProtNLM"/>
    </source>
</evidence>
<evidence type="ECO:0000313" key="4">
    <source>
        <dbReference type="EMBL" id="CAG9855034.1"/>
    </source>
</evidence>
<dbReference type="OrthoDB" id="425555at2759"/>
<protein>
    <recommendedName>
        <fullName evidence="6">Alpha-taxilin</fullName>
    </recommendedName>
</protein>
<feature type="region of interest" description="Disordered" evidence="3">
    <location>
        <begin position="373"/>
        <end position="414"/>
    </location>
</feature>
<dbReference type="PANTHER" id="PTHR16127">
    <property type="entry name" value="TAXILIN"/>
    <property type="match status" value="1"/>
</dbReference>
<comment type="similarity">
    <text evidence="1">Belongs to the taxilin family.</text>
</comment>
<dbReference type="Proteomes" id="UP001153712">
    <property type="component" value="Chromosome 10"/>
</dbReference>
<feature type="coiled-coil region" evidence="2">
    <location>
        <begin position="90"/>
        <end position="156"/>
    </location>
</feature>
<evidence type="ECO:0000256" key="2">
    <source>
        <dbReference type="SAM" id="Coils"/>
    </source>
</evidence>
<feature type="region of interest" description="Disordered" evidence="3">
    <location>
        <begin position="448"/>
        <end position="504"/>
    </location>
</feature>
<accession>A0A9N9TFT9</accession>
<feature type="region of interest" description="Disordered" evidence="3">
    <location>
        <begin position="1"/>
        <end position="51"/>
    </location>
</feature>
<keyword evidence="5" id="KW-1185">Reference proteome</keyword>
<evidence type="ECO:0000256" key="3">
    <source>
        <dbReference type="SAM" id="MobiDB-lite"/>
    </source>
</evidence>
<evidence type="ECO:0000256" key="1">
    <source>
        <dbReference type="ARBA" id="ARBA00009550"/>
    </source>
</evidence>
<dbReference type="Pfam" id="PF09728">
    <property type="entry name" value="Taxilin"/>
    <property type="match status" value="1"/>
</dbReference>
<feature type="compositionally biased region" description="Low complexity" evidence="3">
    <location>
        <begin position="471"/>
        <end position="488"/>
    </location>
</feature>
<gene>
    <name evidence="4" type="ORF">PHYEVI_LOCUS1494</name>
</gene>
<feature type="compositionally biased region" description="Polar residues" evidence="3">
    <location>
        <begin position="457"/>
        <end position="470"/>
    </location>
</feature>
<proteinExistence type="inferred from homology"/>
<dbReference type="GO" id="GO:0019905">
    <property type="term" value="F:syntaxin binding"/>
    <property type="evidence" value="ECO:0007669"/>
    <property type="project" value="InterPro"/>
</dbReference>
<reference evidence="4" key="1">
    <citation type="submission" date="2022-01" db="EMBL/GenBank/DDBJ databases">
        <authorList>
            <person name="King R."/>
        </authorList>
    </citation>
    <scope>NUCLEOTIDE SEQUENCE</scope>
</reference>
<dbReference type="AlphaFoldDB" id="A0A9N9TFT9"/>
<organism evidence="4 5">
    <name type="scientific">Phyllotreta striolata</name>
    <name type="common">Striped flea beetle</name>
    <name type="synonym">Crioceris striolata</name>
    <dbReference type="NCBI Taxonomy" id="444603"/>
    <lineage>
        <taxon>Eukaryota</taxon>
        <taxon>Metazoa</taxon>
        <taxon>Ecdysozoa</taxon>
        <taxon>Arthropoda</taxon>
        <taxon>Hexapoda</taxon>
        <taxon>Insecta</taxon>
        <taxon>Pterygota</taxon>
        <taxon>Neoptera</taxon>
        <taxon>Endopterygota</taxon>
        <taxon>Coleoptera</taxon>
        <taxon>Polyphaga</taxon>
        <taxon>Cucujiformia</taxon>
        <taxon>Chrysomeloidea</taxon>
        <taxon>Chrysomelidae</taxon>
        <taxon>Galerucinae</taxon>
        <taxon>Alticini</taxon>
        <taxon>Phyllotreta</taxon>
    </lineage>
</organism>
<name>A0A9N9TFT9_PHYSR</name>
<dbReference type="PANTHER" id="PTHR16127:SF13">
    <property type="entry name" value="GH01188P"/>
    <property type="match status" value="1"/>
</dbReference>